<reference evidence="1" key="1">
    <citation type="submission" date="2023-10" db="EMBL/GenBank/DDBJ databases">
        <authorList>
            <person name="Rodriguez Cubillos JULIANA M."/>
            <person name="De Vega J."/>
        </authorList>
    </citation>
    <scope>NUCLEOTIDE SEQUENCE</scope>
</reference>
<dbReference type="EMBL" id="CASHSV030000024">
    <property type="protein sequence ID" value="CAJ2638957.1"/>
    <property type="molecule type" value="Genomic_DNA"/>
</dbReference>
<organism evidence="1 2">
    <name type="scientific">Trifolium pratense</name>
    <name type="common">Red clover</name>
    <dbReference type="NCBI Taxonomy" id="57577"/>
    <lineage>
        <taxon>Eukaryota</taxon>
        <taxon>Viridiplantae</taxon>
        <taxon>Streptophyta</taxon>
        <taxon>Embryophyta</taxon>
        <taxon>Tracheophyta</taxon>
        <taxon>Spermatophyta</taxon>
        <taxon>Magnoliopsida</taxon>
        <taxon>eudicotyledons</taxon>
        <taxon>Gunneridae</taxon>
        <taxon>Pentapetalae</taxon>
        <taxon>rosids</taxon>
        <taxon>fabids</taxon>
        <taxon>Fabales</taxon>
        <taxon>Fabaceae</taxon>
        <taxon>Papilionoideae</taxon>
        <taxon>50 kb inversion clade</taxon>
        <taxon>NPAAA clade</taxon>
        <taxon>Hologalegina</taxon>
        <taxon>IRL clade</taxon>
        <taxon>Trifolieae</taxon>
        <taxon>Trifolium</taxon>
    </lineage>
</organism>
<sequence>MEANNHTQQTIIISTYKMLMLILHTFFFCFIPSLSMQYETFVIITPDHSIQGNQTLVSSAGTFEAGFFNFGNVQLQYFGIWYKTISPRTYVWVANRDAPVQNSKAILKLTDQGSLIITILDVSRSIVVWSSNASTVAEKPVMQLLDSGNLVVKDGEKILWESFDYPGDNFLAGMKLKSNLVNGTYRSLTSWKSVEDPSLGEFSYHIDVHGFPQLVTTKGKTLFSRGGPWNGYAFGAISWLRNLKLFKFSLVFTDMEVSYEYETLKKETITRLWLNPSGLAQRLVWSDTKRDWEIISTRPMDQCEYYSSCDDNSICNITNSPRTCQCLEGFIPKYNEKWNSLEWSGGCVRRIRLNCIGDGFLKHSGVELPDTSSSWFNNSLSLKECEKMCLKNCSCTAYASLDIKSNSGCLLWFGKIRDLTKHIDQGQDIFIRLATSELGHKRNNWSFKNKKLAGALGAGGVILFIMILGVATFTYIKRNKLAKPGEFKVSNIRMKRSFQFYNHIHVPPNILLVILNQLILPTILGMLKIFHRKYKREKEDVQLSTIFGFSTISNATNHFSDSNKLGQGGFGPVYKGILDDGLEIAVKRLSETSAHGEEQFKNEVMLMAKLQHRNLVKLLGCSIHQEERLLIYEFMPNRSLDYFIFDSTRKEQLGLIKRFQIIDGIARGMLYLHQDSRLRIIHRDLKTSNILLDSDMNPRVSDFGLARTFRGDLDESNTNRLMGTYGYMPPEYAVHGSFSIKSDVFSFGVIVLEVISGRKIRNFFDPCHHLNLLGHAWRLWNEEKAQELIDDIFHGTTIPCEILKCIHVGLLCVQQIPEHRPNMSSVVLMLNGEKLLPEPSQPGFYTATAHHPIQVESSSSYGDCSQNEASVTLLEAR</sequence>
<evidence type="ECO:0000313" key="1">
    <source>
        <dbReference type="EMBL" id="CAJ2638957.1"/>
    </source>
</evidence>
<dbReference type="Proteomes" id="UP001177021">
    <property type="component" value="Unassembled WGS sequence"/>
</dbReference>
<protein>
    <submittedName>
        <fullName evidence="1">Uncharacterized protein</fullName>
    </submittedName>
</protein>
<keyword evidence="2" id="KW-1185">Reference proteome</keyword>
<evidence type="ECO:0000313" key="2">
    <source>
        <dbReference type="Proteomes" id="UP001177021"/>
    </source>
</evidence>
<name>A0ACB0J6C2_TRIPR</name>
<comment type="caution">
    <text evidence="1">The sequence shown here is derived from an EMBL/GenBank/DDBJ whole genome shotgun (WGS) entry which is preliminary data.</text>
</comment>
<accession>A0ACB0J6C2</accession>
<proteinExistence type="predicted"/>
<gene>
    <name evidence="1" type="ORF">MILVUS5_LOCUS9060</name>
</gene>